<evidence type="ECO:0000313" key="2">
    <source>
        <dbReference type="Proteomes" id="UP000242850"/>
    </source>
</evidence>
<name>A0A1H5SQN8_9CLOT</name>
<keyword evidence="2" id="KW-1185">Reference proteome</keyword>
<evidence type="ECO:0000313" key="1">
    <source>
        <dbReference type="EMBL" id="SEF52077.1"/>
    </source>
</evidence>
<proteinExistence type="predicted"/>
<dbReference type="OrthoDB" id="1913818at2"/>
<accession>A0A1H5SQN8</accession>
<dbReference type="InterPro" id="IPR046650">
    <property type="entry name" value="DUF6762"/>
</dbReference>
<dbReference type="Proteomes" id="UP000242850">
    <property type="component" value="Unassembled WGS sequence"/>
</dbReference>
<dbReference type="RefSeq" id="WP_103895440.1">
    <property type="nucleotide sequence ID" value="NZ_FNUK01000003.1"/>
</dbReference>
<gene>
    <name evidence="1" type="ORF">SAMN05660865_00425</name>
</gene>
<reference evidence="2" key="1">
    <citation type="submission" date="2016-10" db="EMBL/GenBank/DDBJ databases">
        <authorList>
            <person name="Varghese N."/>
            <person name="Submissions S."/>
        </authorList>
    </citation>
    <scope>NUCLEOTIDE SEQUENCE [LARGE SCALE GENOMIC DNA]</scope>
    <source>
        <strain evidence="2">DSM 5463</strain>
    </source>
</reference>
<dbReference type="EMBL" id="FNUK01000003">
    <property type="protein sequence ID" value="SEF52077.1"/>
    <property type="molecule type" value="Genomic_DNA"/>
</dbReference>
<organism evidence="1 2">
    <name type="scientific">Caloramator fervidus</name>
    <dbReference type="NCBI Taxonomy" id="29344"/>
    <lineage>
        <taxon>Bacteria</taxon>
        <taxon>Bacillati</taxon>
        <taxon>Bacillota</taxon>
        <taxon>Clostridia</taxon>
        <taxon>Eubacteriales</taxon>
        <taxon>Clostridiaceae</taxon>
        <taxon>Caloramator</taxon>
    </lineage>
</organism>
<sequence>MEGKAVVLFKRENNILTEELGSYEVDTGLQFIQKAYVENNMCFIYLSTDKDVTDEQYNEIFDLYDMEKYADLDVQIEEVEEYNPTWLVKFEFKDNHDYVEEKINLILSLHEKQIKDIYNKLGIE</sequence>
<protein>
    <submittedName>
        <fullName evidence="1">Uncharacterized protein</fullName>
    </submittedName>
</protein>
<dbReference type="AlphaFoldDB" id="A0A1H5SQN8"/>
<dbReference type="Pfam" id="PF20548">
    <property type="entry name" value="DUF6762"/>
    <property type="match status" value="1"/>
</dbReference>